<evidence type="ECO:0000313" key="7">
    <source>
        <dbReference type="Proteomes" id="UP000248148"/>
    </source>
</evidence>
<proteinExistence type="inferred from homology"/>
<evidence type="ECO:0000259" key="5">
    <source>
        <dbReference type="Pfam" id="PF01343"/>
    </source>
</evidence>
<comment type="caution">
    <text evidence="6">The sequence shown here is derived from an EMBL/GenBank/DDBJ whole genome shotgun (WGS) entry which is preliminary data.</text>
</comment>
<feature type="domain" description="Peptidase S49" evidence="5">
    <location>
        <begin position="155"/>
        <end position="298"/>
    </location>
</feature>
<evidence type="ECO:0000313" key="6">
    <source>
        <dbReference type="EMBL" id="PYF05030.1"/>
    </source>
</evidence>
<dbReference type="InterPro" id="IPR033855">
    <property type="entry name" value="Protein_C"/>
</dbReference>
<dbReference type="OrthoDB" id="266140at2"/>
<evidence type="ECO:0000256" key="4">
    <source>
        <dbReference type="ARBA" id="ARBA00022825"/>
    </source>
</evidence>
<name>A0A318TME2_9BRAD</name>
<dbReference type="PANTHER" id="PTHR33209">
    <property type="entry name" value="PROTEASE 4"/>
    <property type="match status" value="1"/>
</dbReference>
<reference evidence="6 7" key="1">
    <citation type="submission" date="2018-06" db="EMBL/GenBank/DDBJ databases">
        <title>Genomic Encyclopedia of Archaeal and Bacterial Type Strains, Phase II (KMG-II): from individual species to whole genera.</title>
        <authorList>
            <person name="Goeker M."/>
        </authorList>
    </citation>
    <scope>NUCLEOTIDE SEQUENCE [LARGE SCALE GENOMIC DNA]</scope>
    <source>
        <strain evidence="6 7">JCM 11668</strain>
    </source>
</reference>
<gene>
    <name evidence="6" type="ORF">BJ122_102256</name>
</gene>
<dbReference type="InterPro" id="IPR002142">
    <property type="entry name" value="Peptidase_S49"/>
</dbReference>
<evidence type="ECO:0000256" key="3">
    <source>
        <dbReference type="ARBA" id="ARBA00022801"/>
    </source>
</evidence>
<dbReference type="PANTHER" id="PTHR33209:SF1">
    <property type="entry name" value="PEPTIDASE S49 DOMAIN-CONTAINING PROTEIN"/>
    <property type="match status" value="1"/>
</dbReference>
<keyword evidence="7" id="KW-1185">Reference proteome</keyword>
<organism evidence="6 7">
    <name type="scientific">Rhodopseudomonas faecalis</name>
    <dbReference type="NCBI Taxonomy" id="99655"/>
    <lineage>
        <taxon>Bacteria</taxon>
        <taxon>Pseudomonadati</taxon>
        <taxon>Pseudomonadota</taxon>
        <taxon>Alphaproteobacteria</taxon>
        <taxon>Hyphomicrobiales</taxon>
        <taxon>Nitrobacteraceae</taxon>
        <taxon>Rhodopseudomonas</taxon>
    </lineage>
</organism>
<evidence type="ECO:0000256" key="2">
    <source>
        <dbReference type="ARBA" id="ARBA00022670"/>
    </source>
</evidence>
<dbReference type="RefSeq" id="WP_110779666.1">
    <property type="nucleotide sequence ID" value="NZ_QJTI01000002.1"/>
</dbReference>
<keyword evidence="4" id="KW-0720">Serine protease</keyword>
<dbReference type="CDD" id="cd07022">
    <property type="entry name" value="S49_Sppa_36K_type"/>
    <property type="match status" value="1"/>
</dbReference>
<sequence length="309" mass="32187">MNGLVYPEIATRIFGTPLMMHPGKAASILSAIGGRLVDGGLEFEGAVPIAHVAFERGRPSAARISDRMGRYYDANKIDTLDRVGNVAVIGIEGTLVHKGAFIGMSSGRTSYQGLQTQIKRAALDKSIAGVVFEVDSFGGEVAGAFETASMIAELGQIKPTIAILTDHALSAGYLLASAAKQVIMPPHGRAGSIGVITLHADYSAALAKNGVRVTILAAGEHKADGNPYEPLPKETADRIRGGLGKARQSFAEHVGRFRGSRLTAAAALATEAQDYDGSDAVALGLADAVGNANAAFSSFIAAVNKRRHH</sequence>
<dbReference type="GO" id="GO:0006508">
    <property type="term" value="P:proteolysis"/>
    <property type="evidence" value="ECO:0007669"/>
    <property type="project" value="UniProtKB-KW"/>
</dbReference>
<keyword evidence="3" id="KW-0378">Hydrolase</keyword>
<evidence type="ECO:0000256" key="1">
    <source>
        <dbReference type="ARBA" id="ARBA00008683"/>
    </source>
</evidence>
<protein>
    <submittedName>
        <fullName evidence="6">Signal peptide peptidase SppA</fullName>
    </submittedName>
</protein>
<dbReference type="GO" id="GO:0008236">
    <property type="term" value="F:serine-type peptidase activity"/>
    <property type="evidence" value="ECO:0007669"/>
    <property type="project" value="UniProtKB-KW"/>
</dbReference>
<dbReference type="Proteomes" id="UP000248148">
    <property type="component" value="Unassembled WGS sequence"/>
</dbReference>
<dbReference type="Pfam" id="PF01343">
    <property type="entry name" value="Peptidase_S49"/>
    <property type="match status" value="1"/>
</dbReference>
<accession>A0A318TME2</accession>
<dbReference type="EMBL" id="QJTI01000002">
    <property type="protein sequence ID" value="PYF05030.1"/>
    <property type="molecule type" value="Genomic_DNA"/>
</dbReference>
<dbReference type="InterPro" id="IPR029045">
    <property type="entry name" value="ClpP/crotonase-like_dom_sf"/>
</dbReference>
<comment type="similarity">
    <text evidence="1">Belongs to the peptidase S49 family.</text>
</comment>
<dbReference type="SUPFAM" id="SSF52096">
    <property type="entry name" value="ClpP/crotonase"/>
    <property type="match status" value="1"/>
</dbReference>
<keyword evidence="2" id="KW-0645">Protease</keyword>
<dbReference type="Gene3D" id="3.90.226.10">
    <property type="entry name" value="2-enoyl-CoA Hydratase, Chain A, domain 1"/>
    <property type="match status" value="1"/>
</dbReference>
<dbReference type="Gene3D" id="6.20.330.10">
    <property type="match status" value="1"/>
</dbReference>
<dbReference type="AlphaFoldDB" id="A0A318TME2"/>